<feature type="compositionally biased region" description="Low complexity" evidence="1">
    <location>
        <begin position="1"/>
        <end position="16"/>
    </location>
</feature>
<protein>
    <submittedName>
        <fullName evidence="2">Uncharacterized protein</fullName>
    </submittedName>
</protein>
<dbReference type="EMBL" id="JBBBZM010000119">
    <property type="protein sequence ID" value="KAL0633649.1"/>
    <property type="molecule type" value="Genomic_DNA"/>
</dbReference>
<evidence type="ECO:0000256" key="1">
    <source>
        <dbReference type="SAM" id="MobiDB-lite"/>
    </source>
</evidence>
<evidence type="ECO:0000313" key="3">
    <source>
        <dbReference type="Proteomes" id="UP001447188"/>
    </source>
</evidence>
<gene>
    <name evidence="2" type="ORF">Q9L58_007476</name>
</gene>
<evidence type="ECO:0000313" key="2">
    <source>
        <dbReference type="EMBL" id="KAL0633649.1"/>
    </source>
</evidence>
<proteinExistence type="predicted"/>
<organism evidence="2 3">
    <name type="scientific">Discina gigas</name>
    <dbReference type="NCBI Taxonomy" id="1032678"/>
    <lineage>
        <taxon>Eukaryota</taxon>
        <taxon>Fungi</taxon>
        <taxon>Dikarya</taxon>
        <taxon>Ascomycota</taxon>
        <taxon>Pezizomycotina</taxon>
        <taxon>Pezizomycetes</taxon>
        <taxon>Pezizales</taxon>
        <taxon>Discinaceae</taxon>
        <taxon>Discina</taxon>
    </lineage>
</organism>
<sequence>MRFDGVTTGVGEETVGGTVGVDDECDELLELEDDLEEEDEEDDEDDEDDEDVVLVDILLLDDKLELLGVHEFWPFATEQRLLGGQQNVKFAHGMAVLSEHGAGGALCHWGKSNQRRVP</sequence>
<accession>A0ABR3GCI0</accession>
<reference evidence="2 3" key="1">
    <citation type="submission" date="2024-02" db="EMBL/GenBank/DDBJ databases">
        <title>Discinaceae phylogenomics.</title>
        <authorList>
            <person name="Dirks A.C."/>
            <person name="James T.Y."/>
        </authorList>
    </citation>
    <scope>NUCLEOTIDE SEQUENCE [LARGE SCALE GENOMIC DNA]</scope>
    <source>
        <strain evidence="2 3">ACD0624</strain>
    </source>
</reference>
<keyword evidence="3" id="KW-1185">Reference proteome</keyword>
<feature type="region of interest" description="Disordered" evidence="1">
    <location>
        <begin position="1"/>
        <end position="23"/>
    </location>
</feature>
<feature type="region of interest" description="Disordered" evidence="1">
    <location>
        <begin position="31"/>
        <end position="50"/>
    </location>
</feature>
<dbReference type="Proteomes" id="UP001447188">
    <property type="component" value="Unassembled WGS sequence"/>
</dbReference>
<name>A0ABR3GCI0_9PEZI</name>
<comment type="caution">
    <text evidence="2">The sequence shown here is derived from an EMBL/GenBank/DDBJ whole genome shotgun (WGS) entry which is preliminary data.</text>
</comment>